<gene>
    <name evidence="2" type="ORF">AWC38_SpisGene12672</name>
</gene>
<dbReference type="AlphaFoldDB" id="A0A2B4S2I9"/>
<accession>A0A2B4S2I9</accession>
<feature type="region of interest" description="Disordered" evidence="1">
    <location>
        <begin position="239"/>
        <end position="261"/>
    </location>
</feature>
<feature type="compositionally biased region" description="Low complexity" evidence="1">
    <location>
        <begin position="147"/>
        <end position="156"/>
    </location>
</feature>
<reference evidence="3" key="1">
    <citation type="journal article" date="2017" name="bioRxiv">
        <title>Comparative analysis of the genomes of Stylophora pistillata and Acropora digitifera provides evidence for extensive differences between species of corals.</title>
        <authorList>
            <person name="Voolstra C.R."/>
            <person name="Li Y."/>
            <person name="Liew Y.J."/>
            <person name="Baumgarten S."/>
            <person name="Zoccola D."/>
            <person name="Flot J.-F."/>
            <person name="Tambutte S."/>
            <person name="Allemand D."/>
            <person name="Aranda M."/>
        </authorList>
    </citation>
    <scope>NUCLEOTIDE SEQUENCE [LARGE SCALE GENOMIC DNA]</scope>
</reference>
<evidence type="ECO:0000313" key="3">
    <source>
        <dbReference type="Proteomes" id="UP000225706"/>
    </source>
</evidence>
<proteinExistence type="predicted"/>
<evidence type="ECO:0000256" key="1">
    <source>
        <dbReference type="SAM" id="MobiDB-lite"/>
    </source>
</evidence>
<dbReference type="OrthoDB" id="5966903at2759"/>
<evidence type="ECO:0000313" key="2">
    <source>
        <dbReference type="EMBL" id="PFX22797.1"/>
    </source>
</evidence>
<keyword evidence="3" id="KW-1185">Reference proteome</keyword>
<organism evidence="2 3">
    <name type="scientific">Stylophora pistillata</name>
    <name type="common">Smooth cauliflower coral</name>
    <dbReference type="NCBI Taxonomy" id="50429"/>
    <lineage>
        <taxon>Eukaryota</taxon>
        <taxon>Metazoa</taxon>
        <taxon>Cnidaria</taxon>
        <taxon>Anthozoa</taxon>
        <taxon>Hexacorallia</taxon>
        <taxon>Scleractinia</taxon>
        <taxon>Astrocoeniina</taxon>
        <taxon>Pocilloporidae</taxon>
        <taxon>Stylophora</taxon>
    </lineage>
</organism>
<feature type="region of interest" description="Disordered" evidence="1">
    <location>
        <begin position="146"/>
        <end position="191"/>
    </location>
</feature>
<dbReference type="EMBL" id="LSMT01000228">
    <property type="protein sequence ID" value="PFX22797.1"/>
    <property type="molecule type" value="Genomic_DNA"/>
</dbReference>
<dbReference type="Proteomes" id="UP000225706">
    <property type="component" value="Unassembled WGS sequence"/>
</dbReference>
<protein>
    <submittedName>
        <fullName evidence="2">Uncharacterized protein</fullName>
    </submittedName>
</protein>
<comment type="caution">
    <text evidence="2">The sequence shown here is derived from an EMBL/GenBank/DDBJ whole genome shotgun (WGS) entry which is preliminary data.</text>
</comment>
<name>A0A2B4S2I9_STYPI</name>
<sequence>MSGRGIRNNLFFICLKIHCKWCGRIVSSDHVTLETQQESVSTVQRVLTWNIDWTKRILRIKGAEVCCQDCQLLLNLARLLNFLLSSDNSSDITKELSWFVALCVTPIVSRTVSRNMPDLEIQGPDGKSVTLDTVCDVLNHFSPRLMSSSSTTSTSKTKQKRKKAERFSGGPNTTQKIDSSMAELKPTPEKKKKMGVAYEPHVNGYHVNDNEGAVENDHIKDTLKGSAKRKRLILSEKTKKGAAGKVKLGKKRRSLPAIEFD</sequence>